<protein>
    <submittedName>
        <fullName evidence="3">Uncharacterized protein</fullName>
    </submittedName>
</protein>
<accession>A0A2U9R5Q2</accession>
<dbReference type="OrthoDB" id="3997577at2759"/>
<name>A0A2U9R5Q2_PICKU</name>
<feature type="compositionally biased region" description="Polar residues" evidence="1">
    <location>
        <begin position="406"/>
        <end position="421"/>
    </location>
</feature>
<feature type="region of interest" description="Disordered" evidence="1">
    <location>
        <begin position="383"/>
        <end position="421"/>
    </location>
</feature>
<feature type="compositionally biased region" description="Polar residues" evidence="1">
    <location>
        <begin position="383"/>
        <end position="398"/>
    </location>
</feature>
<dbReference type="GeneID" id="40384497"/>
<feature type="compositionally biased region" description="Basic residues" evidence="1">
    <location>
        <begin position="203"/>
        <end position="224"/>
    </location>
</feature>
<reference evidence="3 4" key="1">
    <citation type="submission" date="2018-06" db="EMBL/GenBank/DDBJ databases">
        <title>Population genomics shows no distinction between pathogenic Candida krusei and environmental Pichia kudriavzevii: One species, four names.</title>
        <authorList>
            <person name="Douglass A.P."/>
            <person name="Offei B."/>
            <person name="Braun-Galleani S."/>
            <person name="Coughlan A.Y."/>
            <person name="Martos A."/>
            <person name="Ortiz-Merino R.A."/>
            <person name="Byrne K.P."/>
            <person name="Wolfe K.H."/>
        </authorList>
    </citation>
    <scope>NUCLEOTIDE SEQUENCE [LARGE SCALE GENOMIC DNA]</scope>
    <source>
        <strain evidence="3 4">CBS573</strain>
    </source>
</reference>
<keyword evidence="2" id="KW-1133">Transmembrane helix</keyword>
<dbReference type="KEGG" id="pkz:C5L36_0C06260"/>
<evidence type="ECO:0000313" key="3">
    <source>
        <dbReference type="EMBL" id="AWU76702.1"/>
    </source>
</evidence>
<gene>
    <name evidence="3" type="ORF">C5L36_0C06260</name>
</gene>
<dbReference type="EMBL" id="CP028775">
    <property type="protein sequence ID" value="AWU76702.1"/>
    <property type="molecule type" value="Genomic_DNA"/>
</dbReference>
<dbReference type="RefSeq" id="XP_029322179.1">
    <property type="nucleotide sequence ID" value="XM_029466319.1"/>
</dbReference>
<evidence type="ECO:0000256" key="1">
    <source>
        <dbReference type="SAM" id="MobiDB-lite"/>
    </source>
</evidence>
<keyword evidence="2" id="KW-0472">Membrane</keyword>
<feature type="transmembrane region" description="Helical" evidence="2">
    <location>
        <begin position="12"/>
        <end position="33"/>
    </location>
</feature>
<keyword evidence="4" id="KW-1185">Reference proteome</keyword>
<dbReference type="VEuPathDB" id="FungiDB:C5L36_0C06260"/>
<proteinExistence type="predicted"/>
<dbReference type="AlphaFoldDB" id="A0A2U9R5Q2"/>
<sequence>MLSVCTLCIVYLSIYTSFDHTTIFLLLLTYSVLSIRARTARMARTAVSGICSAPLHPVCRNYSLPILVFNCFGVIYLLSSSPPHFYIQCPILPFSCILVENYKFLVYFFFLSFLSSSTNVFIYWSLLILMNVYIVQPNLEITNCENCPSEETLLSKKADYLANLNKCEKLEQLNGMEHVPSWCVSSSRSEVSSDSDDVQGHTHSNKHKHKRNHLHNHNHNHNHKPASDTDLDFQLQSFHPETGDYSKLDNDAADAPLSKLGIPPKVESQDGKWLALKYLQLNTDISLLQYKYLKCYVKINKIVQKWFSKPQITENDEQTGYKLINHEMDKFHKLENLLKLLLNLRLKFQAKYKDFNKDSNQVAADLSTPSSSTLSQKPILVSTADSSSSNAALKTGTSADPECKVTFTSPQPLHTQTQFNK</sequence>
<evidence type="ECO:0000256" key="2">
    <source>
        <dbReference type="SAM" id="Phobius"/>
    </source>
</evidence>
<feature type="region of interest" description="Disordered" evidence="1">
    <location>
        <begin position="190"/>
        <end position="229"/>
    </location>
</feature>
<organism evidence="3 4">
    <name type="scientific">Pichia kudriavzevii</name>
    <name type="common">Yeast</name>
    <name type="synonym">Issatchenkia orientalis</name>
    <dbReference type="NCBI Taxonomy" id="4909"/>
    <lineage>
        <taxon>Eukaryota</taxon>
        <taxon>Fungi</taxon>
        <taxon>Dikarya</taxon>
        <taxon>Ascomycota</taxon>
        <taxon>Saccharomycotina</taxon>
        <taxon>Pichiomycetes</taxon>
        <taxon>Pichiales</taxon>
        <taxon>Pichiaceae</taxon>
        <taxon>Pichia</taxon>
    </lineage>
</organism>
<dbReference type="Proteomes" id="UP000249293">
    <property type="component" value="Chromosome 3"/>
</dbReference>
<keyword evidence="2" id="KW-0812">Transmembrane</keyword>
<evidence type="ECO:0000313" key="4">
    <source>
        <dbReference type="Proteomes" id="UP000249293"/>
    </source>
</evidence>